<gene>
    <name evidence="1" type="primary">cas6e</name>
    <name evidence="1" type="ORF">FYJ52_08490</name>
</gene>
<name>A0A7X2NH94_9FIRM</name>
<dbReference type="Pfam" id="PF08798">
    <property type="entry name" value="CRISPR_assoc"/>
    <property type="match status" value="1"/>
</dbReference>
<dbReference type="InterPro" id="IPR010179">
    <property type="entry name" value="CRISPR-assoc_prot_Cse3"/>
</dbReference>
<dbReference type="EMBL" id="VUMO01000012">
    <property type="protein sequence ID" value="MSS20433.1"/>
    <property type="molecule type" value="Genomic_DNA"/>
</dbReference>
<dbReference type="SMART" id="SM01101">
    <property type="entry name" value="CRISPR_assoc"/>
    <property type="match status" value="1"/>
</dbReference>
<dbReference type="CDD" id="cd09727">
    <property type="entry name" value="Cas6_I-E"/>
    <property type="match status" value="1"/>
</dbReference>
<keyword evidence="2" id="KW-1185">Reference proteome</keyword>
<dbReference type="NCBIfam" id="TIGR01907">
    <property type="entry name" value="casE_Cse3"/>
    <property type="match status" value="1"/>
</dbReference>
<dbReference type="Gene3D" id="3.30.70.1210">
    <property type="entry name" value="Crispr-associated protein, domain 2"/>
    <property type="match status" value="1"/>
</dbReference>
<comment type="caution">
    <text evidence="1">The sequence shown here is derived from an EMBL/GenBank/DDBJ whole genome shotgun (WGS) entry which is preliminary data.</text>
</comment>
<organism evidence="1 2">
    <name type="scientific">Pseudoramibacter porci</name>
    <dbReference type="NCBI Taxonomy" id="2606631"/>
    <lineage>
        <taxon>Bacteria</taxon>
        <taxon>Bacillati</taxon>
        <taxon>Bacillota</taxon>
        <taxon>Clostridia</taxon>
        <taxon>Eubacteriales</taxon>
        <taxon>Eubacteriaceae</taxon>
        <taxon>Pseudoramibacter</taxon>
    </lineage>
</organism>
<dbReference type="Gene3D" id="3.30.70.1200">
    <property type="entry name" value="Crispr-associated protein, domain 1"/>
    <property type="match status" value="1"/>
</dbReference>
<reference evidence="1 2" key="1">
    <citation type="submission" date="2019-08" db="EMBL/GenBank/DDBJ databases">
        <title>In-depth cultivation of the pig gut microbiome towards novel bacterial diversity and tailored functional studies.</title>
        <authorList>
            <person name="Wylensek D."/>
            <person name="Hitch T.C.A."/>
            <person name="Clavel T."/>
        </authorList>
    </citation>
    <scope>NUCLEOTIDE SEQUENCE [LARGE SCALE GENOMIC DNA]</scope>
    <source>
        <strain evidence="1 2">RF-744-FAT-4</strain>
    </source>
</reference>
<accession>A0A7X2NH94</accession>
<protein>
    <submittedName>
        <fullName evidence="1">Type I-E CRISPR-associated protein Cas6/Cse3/CasE</fullName>
    </submittedName>
</protein>
<dbReference type="Proteomes" id="UP000461754">
    <property type="component" value="Unassembled WGS sequence"/>
</dbReference>
<dbReference type="AlphaFoldDB" id="A0A7X2NH94"/>
<evidence type="ECO:0000313" key="1">
    <source>
        <dbReference type="EMBL" id="MSS20433.1"/>
    </source>
</evidence>
<dbReference type="SUPFAM" id="SSF117987">
    <property type="entry name" value="CRISPR-associated protein"/>
    <property type="match status" value="2"/>
</dbReference>
<evidence type="ECO:0000313" key="2">
    <source>
        <dbReference type="Proteomes" id="UP000461754"/>
    </source>
</evidence>
<sequence>MYMSRIALNPSKRKTMMALANPNLFHGTVEHAFSGPRTRKLWRIDTLHGQRYLLLVSETPPDLTAAVAQFGYDDHPNAALTKDYTPLLNRIESGSQWHFRLVANPTHAVPQRKNGKGVRGKVFPHVSPENQKRWLIEQGTKHGFALTDNDFQIVEDRTFSFRKGKNHRYRISIVAVTYEGGLRITNAEAFRQTLIEGLGREKAFGLGLLTVAGQRP</sequence>
<proteinExistence type="predicted"/>